<keyword evidence="3" id="KW-1185">Reference proteome</keyword>
<keyword evidence="1" id="KW-0732">Signal</keyword>
<reference evidence="2" key="1">
    <citation type="submission" date="2020-09" db="EMBL/GenBank/DDBJ databases">
        <title>Iningainema tapete sp. nov. (Scytonemataceae, Cyanobacteria) from greenhouses in central Florida (USA) produces two types of nodularin with biosynthetic potential for microcystin-LR and anabaenopeptins.</title>
        <authorList>
            <person name="Berthold D.E."/>
            <person name="Lefler F.W."/>
            <person name="Huang I.-S."/>
            <person name="Abdulla H."/>
            <person name="Zimba P.V."/>
            <person name="Laughinghouse H.D. IV."/>
        </authorList>
    </citation>
    <scope>NUCLEOTIDE SEQUENCE</scope>
    <source>
        <strain evidence="2">BLCCT55</strain>
    </source>
</reference>
<dbReference type="RefSeq" id="WP_190837607.1">
    <property type="nucleotide sequence ID" value="NZ_CAWPPI010000124.1"/>
</dbReference>
<evidence type="ECO:0008006" key="4">
    <source>
        <dbReference type="Google" id="ProtNLM"/>
    </source>
</evidence>
<dbReference type="EMBL" id="JACXAE010000124">
    <property type="protein sequence ID" value="MBD2778205.1"/>
    <property type="molecule type" value="Genomic_DNA"/>
</dbReference>
<accession>A0A8J6XJS3</accession>
<name>A0A8J6XJS3_9CYAN</name>
<dbReference type="AlphaFoldDB" id="A0A8J6XJS3"/>
<comment type="caution">
    <text evidence="2">The sequence shown here is derived from an EMBL/GenBank/DDBJ whole genome shotgun (WGS) entry which is preliminary data.</text>
</comment>
<sequence>MYQFVQKFLKTNSLVSVSVLSFVGLIGSLNSALAQQNIPVCQPPNSGEYLLLVISPTTNNQTQLRKALPPELKTTTCRYLKDTVTRIGGLTKIDDANRWARYVNNIVGLSAIITTKPSDTKPSDVVTTNQQQTVSYKPQQLGEGYAVLVDYFNRPEISTEVRQVVGGDVGFASYGRRPYLLAVYTTNQKDAYSTLQTLSERGFFAILVDSRKVMLLRSVVKL</sequence>
<feature type="chain" id="PRO_5035308099" description="SPOR domain-containing protein" evidence="1">
    <location>
        <begin position="35"/>
        <end position="222"/>
    </location>
</feature>
<proteinExistence type="predicted"/>
<evidence type="ECO:0000256" key="1">
    <source>
        <dbReference type="SAM" id="SignalP"/>
    </source>
</evidence>
<evidence type="ECO:0000313" key="3">
    <source>
        <dbReference type="Proteomes" id="UP000629098"/>
    </source>
</evidence>
<dbReference type="Proteomes" id="UP000629098">
    <property type="component" value="Unassembled WGS sequence"/>
</dbReference>
<evidence type="ECO:0000313" key="2">
    <source>
        <dbReference type="EMBL" id="MBD2778205.1"/>
    </source>
</evidence>
<organism evidence="2 3">
    <name type="scientific">Iningainema tapete BLCC-T55</name>
    <dbReference type="NCBI Taxonomy" id="2748662"/>
    <lineage>
        <taxon>Bacteria</taxon>
        <taxon>Bacillati</taxon>
        <taxon>Cyanobacteriota</taxon>
        <taxon>Cyanophyceae</taxon>
        <taxon>Nostocales</taxon>
        <taxon>Scytonemataceae</taxon>
        <taxon>Iningainema tapete</taxon>
    </lineage>
</organism>
<feature type="signal peptide" evidence="1">
    <location>
        <begin position="1"/>
        <end position="34"/>
    </location>
</feature>
<gene>
    <name evidence="2" type="ORF">ICL16_40745</name>
</gene>
<protein>
    <recommendedName>
        <fullName evidence="4">SPOR domain-containing protein</fullName>
    </recommendedName>
</protein>